<organism evidence="4 5">
    <name type="scientific">Candidatus Scatocola faecipullorum</name>
    <dbReference type="NCBI Taxonomy" id="2840917"/>
    <lineage>
        <taxon>Bacteria</taxon>
        <taxon>Pseudomonadati</taxon>
        <taxon>Pseudomonadota</taxon>
        <taxon>Alphaproteobacteria</taxon>
        <taxon>Rhodospirillales</taxon>
        <taxon>Rhodospirillaceae</taxon>
        <taxon>Rhodospirillaceae incertae sedis</taxon>
        <taxon>Candidatus Scatocola</taxon>
    </lineage>
</organism>
<dbReference type="CDD" id="cd00761">
    <property type="entry name" value="Glyco_tranf_GTA_type"/>
    <property type="match status" value="1"/>
</dbReference>
<evidence type="ECO:0000313" key="4">
    <source>
        <dbReference type="EMBL" id="HIU52996.1"/>
    </source>
</evidence>
<protein>
    <submittedName>
        <fullName evidence="4">Glycosyltransferase family 2 protein</fullName>
    </submittedName>
</protein>
<comment type="caution">
    <text evidence="4">The sequence shown here is derived from an EMBL/GenBank/DDBJ whole genome shotgun (WGS) entry which is preliminary data.</text>
</comment>
<evidence type="ECO:0000256" key="1">
    <source>
        <dbReference type="ARBA" id="ARBA00022676"/>
    </source>
</evidence>
<dbReference type="PANTHER" id="PTHR22916">
    <property type="entry name" value="GLYCOSYLTRANSFERASE"/>
    <property type="match status" value="1"/>
</dbReference>
<feature type="domain" description="Glycosyltransferase 2-like" evidence="3">
    <location>
        <begin position="7"/>
        <end position="153"/>
    </location>
</feature>
<name>A0A9D1M3H2_9PROT</name>
<dbReference type="EMBL" id="DVNC01000021">
    <property type="protein sequence ID" value="HIU52996.1"/>
    <property type="molecule type" value="Genomic_DNA"/>
</dbReference>
<reference evidence="4" key="1">
    <citation type="submission" date="2020-10" db="EMBL/GenBank/DDBJ databases">
        <authorList>
            <person name="Gilroy R."/>
        </authorList>
    </citation>
    <scope>NUCLEOTIDE SEQUENCE</scope>
    <source>
        <strain evidence="4">ChiW3-316</strain>
    </source>
</reference>
<dbReference type="AlphaFoldDB" id="A0A9D1M3H2"/>
<evidence type="ECO:0000259" key="3">
    <source>
        <dbReference type="Pfam" id="PF00535"/>
    </source>
</evidence>
<evidence type="ECO:0000313" key="5">
    <source>
        <dbReference type="Proteomes" id="UP000824107"/>
    </source>
</evidence>
<gene>
    <name evidence="4" type="ORF">IAD20_02825</name>
</gene>
<keyword evidence="2" id="KW-0808">Transferase</keyword>
<dbReference type="InterPro" id="IPR029044">
    <property type="entry name" value="Nucleotide-diphossugar_trans"/>
</dbReference>
<dbReference type="Gene3D" id="3.90.550.10">
    <property type="entry name" value="Spore Coat Polysaccharide Biosynthesis Protein SpsA, Chain A"/>
    <property type="match status" value="1"/>
</dbReference>
<dbReference type="PANTHER" id="PTHR22916:SF51">
    <property type="entry name" value="GLYCOSYLTRANSFERASE EPSH-RELATED"/>
    <property type="match status" value="1"/>
</dbReference>
<evidence type="ECO:0000256" key="2">
    <source>
        <dbReference type="ARBA" id="ARBA00022679"/>
    </source>
</evidence>
<dbReference type="Proteomes" id="UP000824107">
    <property type="component" value="Unassembled WGS sequence"/>
</dbReference>
<sequence>MSQPLVSVIIPIYKVEEFLPDCLESVIHQTYSDLEIICVNDGSPDRCEDILKDYAMLDRRIKVINKVNGGLSSARNAALPVAQGEYVFFLDSDDWLSLDCIENLVKDMLRSKADIACVHDILSYYQPKRIDRQRMLSGHESGTFEITNEILKQLWVVAWGKLYRRQTLLDLGMKFPEGYIYEDEYFHHVLLPHLKKIVISDGGAYYYRQRDNSIMSSRKLRSGKDNLVIFQRIFDYYKEQHWLGKFDLPGRILVTGFTNNENPAAYYEQVKALLHKLGVSYDDMARNELLKGLMESADYKSYCRCETCCKVKKAVKGMRKSLLRLKIGRKTHIALLGLTLFHKAKGERTVLFGFKL</sequence>
<dbReference type="GO" id="GO:0016758">
    <property type="term" value="F:hexosyltransferase activity"/>
    <property type="evidence" value="ECO:0007669"/>
    <property type="project" value="UniProtKB-ARBA"/>
</dbReference>
<reference evidence="4" key="2">
    <citation type="journal article" date="2021" name="PeerJ">
        <title>Extensive microbial diversity within the chicken gut microbiome revealed by metagenomics and culture.</title>
        <authorList>
            <person name="Gilroy R."/>
            <person name="Ravi A."/>
            <person name="Getino M."/>
            <person name="Pursley I."/>
            <person name="Horton D.L."/>
            <person name="Alikhan N.F."/>
            <person name="Baker D."/>
            <person name="Gharbi K."/>
            <person name="Hall N."/>
            <person name="Watson M."/>
            <person name="Adriaenssens E.M."/>
            <person name="Foster-Nyarko E."/>
            <person name="Jarju S."/>
            <person name="Secka A."/>
            <person name="Antonio M."/>
            <person name="Oren A."/>
            <person name="Chaudhuri R.R."/>
            <person name="La Ragione R."/>
            <person name="Hildebrand F."/>
            <person name="Pallen M.J."/>
        </authorList>
    </citation>
    <scope>NUCLEOTIDE SEQUENCE</scope>
    <source>
        <strain evidence="4">ChiW3-316</strain>
    </source>
</reference>
<accession>A0A9D1M3H2</accession>
<keyword evidence="1" id="KW-0328">Glycosyltransferase</keyword>
<proteinExistence type="predicted"/>
<dbReference type="Pfam" id="PF00535">
    <property type="entry name" value="Glycos_transf_2"/>
    <property type="match status" value="1"/>
</dbReference>
<dbReference type="InterPro" id="IPR001173">
    <property type="entry name" value="Glyco_trans_2-like"/>
</dbReference>
<dbReference type="SUPFAM" id="SSF53448">
    <property type="entry name" value="Nucleotide-diphospho-sugar transferases"/>
    <property type="match status" value="1"/>
</dbReference>